<accession>A0ABX7YXR3</accession>
<reference evidence="1 2" key="1">
    <citation type="submission" date="2021-04" db="EMBL/GenBank/DDBJ databases">
        <title>Novel species identification of genus Shewanella.</title>
        <authorList>
            <person name="Liu G."/>
        </authorList>
    </citation>
    <scope>NUCLEOTIDE SEQUENCE [LARGE SCALE GENOMIC DNA]</scope>
    <source>
        <strain evidence="1 2">FJAT-54481</strain>
    </source>
</reference>
<evidence type="ECO:0000313" key="1">
    <source>
        <dbReference type="EMBL" id="QUN07253.1"/>
    </source>
</evidence>
<proteinExistence type="predicted"/>
<dbReference type="EMBL" id="CP073587">
    <property type="protein sequence ID" value="QUN07253.1"/>
    <property type="molecule type" value="Genomic_DNA"/>
</dbReference>
<evidence type="ECO:0000313" key="2">
    <source>
        <dbReference type="Proteomes" id="UP000679575"/>
    </source>
</evidence>
<organism evidence="1 2">
    <name type="scientific">Shewanella yunxiaonensis</name>
    <dbReference type="NCBI Taxonomy" id="2829809"/>
    <lineage>
        <taxon>Bacteria</taxon>
        <taxon>Pseudomonadati</taxon>
        <taxon>Pseudomonadota</taxon>
        <taxon>Gammaproteobacteria</taxon>
        <taxon>Alteromonadales</taxon>
        <taxon>Shewanellaceae</taxon>
        <taxon>Shewanella</taxon>
    </lineage>
</organism>
<dbReference type="RefSeq" id="WP_212596255.1">
    <property type="nucleotide sequence ID" value="NZ_CP073587.1"/>
</dbReference>
<protein>
    <submittedName>
        <fullName evidence="1">Uncharacterized protein</fullName>
    </submittedName>
</protein>
<keyword evidence="2" id="KW-1185">Reference proteome</keyword>
<dbReference type="Proteomes" id="UP000679575">
    <property type="component" value="Chromosome"/>
</dbReference>
<gene>
    <name evidence="1" type="ORF">KDN34_07475</name>
</gene>
<sequence length="185" mass="20724">MSVGLNMFAVKDQDLSAGLNTVQHQLSQDETMLVHLGRNSTTFVPLPQPQSKEIEFGILSHDIHIGVEQIANDFFRHDIPGEPEIDHAINCIEDELMRNLVLQSGGRTLISNDKLHAAIFNVAEGATEFSREQVETVFTRYAWLSMGRASATDKLQTGKQAYAALLILREILHHLDYQKVLIMAD</sequence>
<name>A0ABX7YXR3_9GAMM</name>